<dbReference type="SUPFAM" id="SSF47473">
    <property type="entry name" value="EF-hand"/>
    <property type="match status" value="1"/>
</dbReference>
<dbReference type="AlphaFoldDB" id="A0A6S7IC41"/>
<comment type="caution">
    <text evidence="1">The sequence shown here is derived from an EMBL/GenBank/DDBJ whole genome shotgun (WGS) entry which is preliminary data.</text>
</comment>
<dbReference type="GO" id="GO:0005509">
    <property type="term" value="F:calcium ion binding"/>
    <property type="evidence" value="ECO:0007669"/>
    <property type="project" value="InterPro"/>
</dbReference>
<accession>A0A6S7IC41</accession>
<protein>
    <submittedName>
        <fullName evidence="1">---NA</fullName>
    </submittedName>
</protein>
<dbReference type="EMBL" id="CACRXK020007991">
    <property type="protein sequence ID" value="CAB4013710.1"/>
    <property type="molecule type" value="Genomic_DNA"/>
</dbReference>
<gene>
    <name evidence="1" type="ORF">PACLA_8A003046</name>
</gene>
<dbReference type="PROSITE" id="PS00018">
    <property type="entry name" value="EF_HAND_1"/>
    <property type="match status" value="2"/>
</dbReference>
<sequence length="127" mass="14645">MNELRTNEFYLKKLYRAAQVTDADKNGVITRADYDIMIKRYNELGMPEEYKQELSDAMYGMCDSIGLTDYTKSLTVDELVQSWIDNVEKGGGPATVLYDKVFRIIDTDRNGSISLKEWEIRARQSIV</sequence>
<dbReference type="InterPro" id="IPR018247">
    <property type="entry name" value="EF_Hand_1_Ca_BS"/>
</dbReference>
<dbReference type="Gene3D" id="1.10.238.10">
    <property type="entry name" value="EF-hand"/>
    <property type="match status" value="1"/>
</dbReference>
<dbReference type="Proteomes" id="UP001152795">
    <property type="component" value="Unassembled WGS sequence"/>
</dbReference>
<dbReference type="InterPro" id="IPR002048">
    <property type="entry name" value="EF_hand_dom"/>
</dbReference>
<dbReference type="OrthoDB" id="427950at2759"/>
<keyword evidence="2" id="KW-1185">Reference proteome</keyword>
<evidence type="ECO:0000313" key="2">
    <source>
        <dbReference type="Proteomes" id="UP001152795"/>
    </source>
</evidence>
<dbReference type="InterPro" id="IPR011992">
    <property type="entry name" value="EF-hand-dom_pair"/>
</dbReference>
<name>A0A6S7IC41_PARCT</name>
<proteinExistence type="predicted"/>
<dbReference type="Pfam" id="PF13202">
    <property type="entry name" value="EF-hand_5"/>
    <property type="match status" value="1"/>
</dbReference>
<organism evidence="1 2">
    <name type="scientific">Paramuricea clavata</name>
    <name type="common">Red gorgonian</name>
    <name type="synonym">Violescent sea-whip</name>
    <dbReference type="NCBI Taxonomy" id="317549"/>
    <lineage>
        <taxon>Eukaryota</taxon>
        <taxon>Metazoa</taxon>
        <taxon>Cnidaria</taxon>
        <taxon>Anthozoa</taxon>
        <taxon>Octocorallia</taxon>
        <taxon>Malacalcyonacea</taxon>
        <taxon>Plexauridae</taxon>
        <taxon>Paramuricea</taxon>
    </lineage>
</organism>
<reference evidence="1" key="1">
    <citation type="submission" date="2020-04" db="EMBL/GenBank/DDBJ databases">
        <authorList>
            <person name="Alioto T."/>
            <person name="Alioto T."/>
            <person name="Gomez Garrido J."/>
        </authorList>
    </citation>
    <scope>NUCLEOTIDE SEQUENCE</scope>
    <source>
        <strain evidence="1">A484AB</strain>
    </source>
</reference>
<evidence type="ECO:0000313" key="1">
    <source>
        <dbReference type="EMBL" id="CAB4013710.1"/>
    </source>
</evidence>